<dbReference type="InterPro" id="IPR013783">
    <property type="entry name" value="Ig-like_fold"/>
</dbReference>
<dbReference type="Pfam" id="PF09136">
    <property type="entry name" value="Glucodextran_B"/>
    <property type="match status" value="1"/>
</dbReference>
<gene>
    <name evidence="1" type="ORF">S06H3_56469</name>
</gene>
<dbReference type="Gene3D" id="2.60.40.1800">
    <property type="match status" value="1"/>
</dbReference>
<name>X1QD69_9ZZZZ</name>
<evidence type="ECO:0000313" key="1">
    <source>
        <dbReference type="EMBL" id="GAI52761.1"/>
    </source>
</evidence>
<sequence length="230" mass="23212">EVEVSSPISGMIYDTNQVVVAGSVTDDAPSSGIKGVWVNGATASITGTNWTVTLTGLSEGSVTIDAIVYDDAGNEGVVAVNITIDTLPPAVSITSPTDGWTFNQATILVKGSATDDTTEIARVEVNTQTASGTEDWMITISSLTEGVNLLEATAWDEAGNWSSTSISVYVDSTAPGVPVITSPAAGDTNINSFAVAGSAEVGATVEVFADAVSLGTVLATGGTFSLTTPA</sequence>
<dbReference type="EMBL" id="BARV01036322">
    <property type="protein sequence ID" value="GAI52761.1"/>
    <property type="molecule type" value="Genomic_DNA"/>
</dbReference>
<accession>X1QD69</accession>
<evidence type="ECO:0008006" key="2">
    <source>
        <dbReference type="Google" id="ProtNLM"/>
    </source>
</evidence>
<organism evidence="1">
    <name type="scientific">marine sediment metagenome</name>
    <dbReference type="NCBI Taxonomy" id="412755"/>
    <lineage>
        <taxon>unclassified sequences</taxon>
        <taxon>metagenomes</taxon>
        <taxon>ecological metagenomes</taxon>
    </lineage>
</organism>
<reference evidence="1" key="1">
    <citation type="journal article" date="2014" name="Front. Microbiol.">
        <title>High frequency of phylogenetically diverse reductive dehalogenase-homologous genes in deep subseafloor sedimentary metagenomes.</title>
        <authorList>
            <person name="Kawai M."/>
            <person name="Futagami T."/>
            <person name="Toyoda A."/>
            <person name="Takaki Y."/>
            <person name="Nishi S."/>
            <person name="Hori S."/>
            <person name="Arai W."/>
            <person name="Tsubouchi T."/>
            <person name="Morono Y."/>
            <person name="Uchiyama I."/>
            <person name="Ito T."/>
            <person name="Fujiyama A."/>
            <person name="Inagaki F."/>
            <person name="Takami H."/>
        </authorList>
    </citation>
    <scope>NUCLEOTIDE SEQUENCE</scope>
    <source>
        <strain evidence="1">Expedition CK06-06</strain>
    </source>
</reference>
<proteinExistence type="predicted"/>
<feature type="non-terminal residue" evidence="1">
    <location>
        <position position="1"/>
    </location>
</feature>
<protein>
    <recommendedName>
        <fullName evidence="2">Bacterial Ig-like domain-containing protein</fullName>
    </recommendedName>
</protein>
<feature type="non-terminal residue" evidence="1">
    <location>
        <position position="230"/>
    </location>
</feature>
<dbReference type="AlphaFoldDB" id="X1QD69"/>
<comment type="caution">
    <text evidence="1">The sequence shown here is derived from an EMBL/GenBank/DDBJ whole genome shotgun (WGS) entry which is preliminary data.</text>
</comment>
<dbReference type="Gene3D" id="2.60.40.10">
    <property type="entry name" value="Immunoglobulins"/>
    <property type="match status" value="1"/>
</dbReference>